<protein>
    <recommendedName>
        <fullName evidence="3">Restriction endonuclease domain-containing protein</fullName>
    </recommendedName>
</protein>
<keyword evidence="2" id="KW-1185">Reference proteome</keyword>
<accession>A0ABP8T383</accession>
<proteinExistence type="predicted"/>
<dbReference type="RefSeq" id="WP_346124406.1">
    <property type="nucleotide sequence ID" value="NZ_BAABGU010000044.1"/>
</dbReference>
<evidence type="ECO:0000313" key="2">
    <source>
        <dbReference type="Proteomes" id="UP001500307"/>
    </source>
</evidence>
<evidence type="ECO:0000313" key="1">
    <source>
        <dbReference type="EMBL" id="GAA4578905.1"/>
    </source>
</evidence>
<sequence>MSLSLEVVGDLLIRYQLAGYPPDLLIEVPADAARTHEFHRANEMI</sequence>
<gene>
    <name evidence="1" type="ORF">GCM10023176_55690</name>
</gene>
<reference evidence="2" key="1">
    <citation type="journal article" date="2019" name="Int. J. Syst. Evol. Microbiol.">
        <title>The Global Catalogue of Microorganisms (GCM) 10K type strain sequencing project: providing services to taxonomists for standard genome sequencing and annotation.</title>
        <authorList>
            <consortium name="The Broad Institute Genomics Platform"/>
            <consortium name="The Broad Institute Genome Sequencing Center for Infectious Disease"/>
            <person name="Wu L."/>
            <person name="Ma J."/>
        </authorList>
    </citation>
    <scope>NUCLEOTIDE SEQUENCE [LARGE SCALE GENOMIC DNA]</scope>
    <source>
        <strain evidence="2">JCM 3175</strain>
    </source>
</reference>
<dbReference type="EMBL" id="BAABGU010000044">
    <property type="protein sequence ID" value="GAA4578905.1"/>
    <property type="molecule type" value="Genomic_DNA"/>
</dbReference>
<dbReference type="Proteomes" id="UP001500307">
    <property type="component" value="Unassembled WGS sequence"/>
</dbReference>
<comment type="caution">
    <text evidence="1">The sequence shown here is derived from an EMBL/GenBank/DDBJ whole genome shotgun (WGS) entry which is preliminary data.</text>
</comment>
<name>A0ABP8T383_9ACTN</name>
<evidence type="ECO:0008006" key="3">
    <source>
        <dbReference type="Google" id="ProtNLM"/>
    </source>
</evidence>
<organism evidence="1 2">
    <name type="scientific">Micromonospora coerulea</name>
    <dbReference type="NCBI Taxonomy" id="47856"/>
    <lineage>
        <taxon>Bacteria</taxon>
        <taxon>Bacillati</taxon>
        <taxon>Actinomycetota</taxon>
        <taxon>Actinomycetes</taxon>
        <taxon>Micromonosporales</taxon>
        <taxon>Micromonosporaceae</taxon>
        <taxon>Micromonospora</taxon>
    </lineage>
</organism>